<dbReference type="Proteomes" id="UP000239872">
    <property type="component" value="Unassembled WGS sequence"/>
</dbReference>
<organism evidence="2 3">
    <name type="scientific">Flavipsychrobacter stenotrophus</name>
    <dbReference type="NCBI Taxonomy" id="2077091"/>
    <lineage>
        <taxon>Bacteria</taxon>
        <taxon>Pseudomonadati</taxon>
        <taxon>Bacteroidota</taxon>
        <taxon>Chitinophagia</taxon>
        <taxon>Chitinophagales</taxon>
        <taxon>Chitinophagaceae</taxon>
        <taxon>Flavipsychrobacter</taxon>
    </lineage>
</organism>
<evidence type="ECO:0000313" key="3">
    <source>
        <dbReference type="Proteomes" id="UP000239872"/>
    </source>
</evidence>
<protein>
    <recommendedName>
        <fullName evidence="1">HTH cro/C1-type domain-containing protein</fullName>
    </recommendedName>
</protein>
<dbReference type="EMBL" id="PPSL01000001">
    <property type="protein sequence ID" value="PQJ12987.1"/>
    <property type="molecule type" value="Genomic_DNA"/>
</dbReference>
<dbReference type="CDD" id="cd00093">
    <property type="entry name" value="HTH_XRE"/>
    <property type="match status" value="1"/>
</dbReference>
<dbReference type="Pfam" id="PF01381">
    <property type="entry name" value="HTH_3"/>
    <property type="match status" value="1"/>
</dbReference>
<dbReference type="InterPro" id="IPR001387">
    <property type="entry name" value="Cro/C1-type_HTH"/>
</dbReference>
<feature type="domain" description="HTH cro/C1-type" evidence="1">
    <location>
        <begin position="12"/>
        <end position="66"/>
    </location>
</feature>
<dbReference type="RefSeq" id="WP_105037871.1">
    <property type="nucleotide sequence ID" value="NZ_PPSL01000001.1"/>
</dbReference>
<evidence type="ECO:0000259" key="1">
    <source>
        <dbReference type="PROSITE" id="PS50943"/>
    </source>
</evidence>
<dbReference type="PROSITE" id="PS50943">
    <property type="entry name" value="HTH_CROC1"/>
    <property type="match status" value="1"/>
</dbReference>
<evidence type="ECO:0000313" key="2">
    <source>
        <dbReference type="EMBL" id="PQJ12987.1"/>
    </source>
</evidence>
<reference evidence="2 3" key="1">
    <citation type="submission" date="2018-01" db="EMBL/GenBank/DDBJ databases">
        <title>A novel member of the phylum Bacteroidetes isolated from glacier ice.</title>
        <authorList>
            <person name="Liu Q."/>
            <person name="Xin Y.-H."/>
        </authorList>
    </citation>
    <scope>NUCLEOTIDE SEQUENCE [LARGE SCALE GENOMIC DNA]</scope>
    <source>
        <strain evidence="2 3">RB1R16</strain>
    </source>
</reference>
<dbReference type="OrthoDB" id="4762426at2"/>
<dbReference type="Gene3D" id="1.10.260.40">
    <property type="entry name" value="lambda repressor-like DNA-binding domains"/>
    <property type="match status" value="1"/>
</dbReference>
<dbReference type="SMART" id="SM00530">
    <property type="entry name" value="HTH_XRE"/>
    <property type="match status" value="1"/>
</dbReference>
<sequence>MTSRIPSLGEQLRKHRALMGYSIREAAKEAKIAPIRLSQWERNLRKPSIENISILAVVYRVLIDELCVELRHKAVQKHQTHFGIHTGSDKPP</sequence>
<dbReference type="AlphaFoldDB" id="A0A2S7T2B9"/>
<keyword evidence="3" id="KW-1185">Reference proteome</keyword>
<comment type="caution">
    <text evidence="2">The sequence shown here is derived from an EMBL/GenBank/DDBJ whole genome shotgun (WGS) entry which is preliminary data.</text>
</comment>
<accession>A0A2S7T2B9</accession>
<dbReference type="InterPro" id="IPR010982">
    <property type="entry name" value="Lambda_DNA-bd_dom_sf"/>
</dbReference>
<dbReference type="GO" id="GO:0003677">
    <property type="term" value="F:DNA binding"/>
    <property type="evidence" value="ECO:0007669"/>
    <property type="project" value="InterPro"/>
</dbReference>
<name>A0A2S7T2B9_9BACT</name>
<proteinExistence type="predicted"/>
<dbReference type="SUPFAM" id="SSF47413">
    <property type="entry name" value="lambda repressor-like DNA-binding domains"/>
    <property type="match status" value="1"/>
</dbReference>
<gene>
    <name evidence="2" type="ORF">CJD36_004380</name>
</gene>